<dbReference type="EMBL" id="HBUF01206478">
    <property type="protein sequence ID" value="CAG6663992.1"/>
    <property type="molecule type" value="Transcribed_RNA"/>
</dbReference>
<accession>A0A8D8WKX7</accession>
<organism evidence="1">
    <name type="scientific">Cacopsylla melanoneura</name>
    <dbReference type="NCBI Taxonomy" id="428564"/>
    <lineage>
        <taxon>Eukaryota</taxon>
        <taxon>Metazoa</taxon>
        <taxon>Ecdysozoa</taxon>
        <taxon>Arthropoda</taxon>
        <taxon>Hexapoda</taxon>
        <taxon>Insecta</taxon>
        <taxon>Pterygota</taxon>
        <taxon>Neoptera</taxon>
        <taxon>Paraneoptera</taxon>
        <taxon>Hemiptera</taxon>
        <taxon>Sternorrhyncha</taxon>
        <taxon>Psylloidea</taxon>
        <taxon>Psyllidae</taxon>
        <taxon>Psyllinae</taxon>
        <taxon>Cacopsylla</taxon>
    </lineage>
</organism>
<sequence>MHSKLRVYDSSIGNLRLPKSFLVRAYNIKTAAIYLTPENVDGFKTRYELSSPEDVDGQRRAYILHVEMITTMVLSPRSRVRFLPGTNLSQEEKYSSPERLAFLFPVSLLSPLSGTIRP</sequence>
<reference evidence="1" key="1">
    <citation type="submission" date="2021-05" db="EMBL/GenBank/DDBJ databases">
        <authorList>
            <person name="Alioto T."/>
            <person name="Alioto T."/>
            <person name="Gomez Garrido J."/>
        </authorList>
    </citation>
    <scope>NUCLEOTIDE SEQUENCE</scope>
</reference>
<evidence type="ECO:0000313" key="1">
    <source>
        <dbReference type="EMBL" id="CAG6663992.1"/>
    </source>
</evidence>
<dbReference type="AlphaFoldDB" id="A0A8D8WKX7"/>
<name>A0A8D8WKX7_9HEMI</name>
<protein>
    <submittedName>
        <fullName evidence="1">Uncharacterized protein</fullName>
    </submittedName>
</protein>
<proteinExistence type="predicted"/>